<feature type="region of interest" description="Disordered" evidence="1">
    <location>
        <begin position="484"/>
        <end position="505"/>
    </location>
</feature>
<feature type="compositionally biased region" description="Polar residues" evidence="1">
    <location>
        <begin position="788"/>
        <end position="804"/>
    </location>
</feature>
<evidence type="ECO:0000313" key="3">
    <source>
        <dbReference type="EMBL" id="KAJ9172467.1"/>
    </source>
</evidence>
<feature type="compositionally biased region" description="Polar residues" evidence="1">
    <location>
        <begin position="408"/>
        <end position="424"/>
    </location>
</feature>
<feature type="transmembrane region" description="Helical" evidence="2">
    <location>
        <begin position="20"/>
        <end position="47"/>
    </location>
</feature>
<feature type="compositionally biased region" description="Polar residues" evidence="1">
    <location>
        <begin position="970"/>
        <end position="989"/>
    </location>
</feature>
<feature type="compositionally biased region" description="Basic and acidic residues" evidence="1">
    <location>
        <begin position="911"/>
        <end position="924"/>
    </location>
</feature>
<feature type="compositionally biased region" description="Basic and acidic residues" evidence="1">
    <location>
        <begin position="767"/>
        <end position="784"/>
    </location>
</feature>
<feature type="compositionally biased region" description="Basic and acidic residues" evidence="1">
    <location>
        <begin position="485"/>
        <end position="501"/>
    </location>
</feature>
<feature type="compositionally biased region" description="Polar residues" evidence="1">
    <location>
        <begin position="1227"/>
        <end position="1238"/>
    </location>
</feature>
<keyword evidence="4" id="KW-1185">Reference proteome</keyword>
<dbReference type="PANTHER" id="PTHR33870">
    <property type="entry name" value="CARDIOMYOPATHY-ASSOCIATED PROTEIN"/>
    <property type="match status" value="1"/>
</dbReference>
<gene>
    <name evidence="3" type="ORF">P3X46_015700</name>
</gene>
<feature type="region of interest" description="Disordered" evidence="1">
    <location>
        <begin position="750"/>
        <end position="804"/>
    </location>
</feature>
<evidence type="ECO:0000256" key="1">
    <source>
        <dbReference type="SAM" id="MobiDB-lite"/>
    </source>
</evidence>
<organism evidence="3 4">
    <name type="scientific">Hevea brasiliensis</name>
    <name type="common">Para rubber tree</name>
    <name type="synonym">Siphonia brasiliensis</name>
    <dbReference type="NCBI Taxonomy" id="3981"/>
    <lineage>
        <taxon>Eukaryota</taxon>
        <taxon>Viridiplantae</taxon>
        <taxon>Streptophyta</taxon>
        <taxon>Embryophyta</taxon>
        <taxon>Tracheophyta</taxon>
        <taxon>Spermatophyta</taxon>
        <taxon>Magnoliopsida</taxon>
        <taxon>eudicotyledons</taxon>
        <taxon>Gunneridae</taxon>
        <taxon>Pentapetalae</taxon>
        <taxon>rosids</taxon>
        <taxon>fabids</taxon>
        <taxon>Malpighiales</taxon>
        <taxon>Euphorbiaceae</taxon>
        <taxon>Crotonoideae</taxon>
        <taxon>Micrandreae</taxon>
        <taxon>Hevea</taxon>
    </lineage>
</organism>
<feature type="compositionally biased region" description="Basic and acidic residues" evidence="1">
    <location>
        <begin position="1071"/>
        <end position="1082"/>
    </location>
</feature>
<feature type="compositionally biased region" description="Basic and acidic residues" evidence="1">
    <location>
        <begin position="206"/>
        <end position="217"/>
    </location>
</feature>
<feature type="compositionally biased region" description="Polar residues" evidence="1">
    <location>
        <begin position="594"/>
        <end position="603"/>
    </location>
</feature>
<feature type="region of interest" description="Disordered" evidence="1">
    <location>
        <begin position="1066"/>
        <end position="1090"/>
    </location>
</feature>
<keyword evidence="2" id="KW-1133">Transmembrane helix</keyword>
<feature type="region of interest" description="Disordered" evidence="1">
    <location>
        <begin position="1178"/>
        <end position="1238"/>
    </location>
</feature>
<feature type="compositionally biased region" description="Basic and acidic residues" evidence="1">
    <location>
        <begin position="1210"/>
        <end position="1220"/>
    </location>
</feature>
<feature type="compositionally biased region" description="Low complexity" evidence="1">
    <location>
        <begin position="848"/>
        <end position="860"/>
    </location>
</feature>
<feature type="region of interest" description="Disordered" evidence="1">
    <location>
        <begin position="206"/>
        <end position="240"/>
    </location>
</feature>
<feature type="compositionally biased region" description="Low complexity" evidence="1">
    <location>
        <begin position="999"/>
        <end position="1010"/>
    </location>
</feature>
<dbReference type="EMBL" id="JARPOI010000009">
    <property type="protein sequence ID" value="KAJ9172467.1"/>
    <property type="molecule type" value="Genomic_DNA"/>
</dbReference>
<keyword evidence="2" id="KW-0812">Transmembrane</keyword>
<feature type="region of interest" description="Disordered" evidence="1">
    <location>
        <begin position="833"/>
        <end position="860"/>
    </location>
</feature>
<feature type="compositionally biased region" description="Basic and acidic residues" evidence="1">
    <location>
        <begin position="945"/>
        <end position="955"/>
    </location>
</feature>
<feature type="compositionally biased region" description="Basic and acidic residues" evidence="1">
    <location>
        <begin position="1178"/>
        <end position="1202"/>
    </location>
</feature>
<feature type="compositionally biased region" description="Basic and acidic residues" evidence="1">
    <location>
        <begin position="709"/>
        <end position="718"/>
    </location>
</feature>
<feature type="region of interest" description="Disordered" evidence="1">
    <location>
        <begin position="693"/>
        <end position="718"/>
    </location>
</feature>
<protein>
    <submittedName>
        <fullName evidence="3">Uncharacterized protein</fullName>
    </submittedName>
</protein>
<evidence type="ECO:0000256" key="2">
    <source>
        <dbReference type="SAM" id="Phobius"/>
    </source>
</evidence>
<name>A0ABQ9LZ08_HEVBR</name>
<evidence type="ECO:0000313" key="4">
    <source>
        <dbReference type="Proteomes" id="UP001174677"/>
    </source>
</evidence>
<sequence>MSIDAKDIQILAGRIVKLSVNICCGFVQNHPFVSSVVFFLFVLYLFLPKVVLFLLYSSPFLACTAVFIRVYLHSQHSKTQNDVKDENKDHAFTSTKSEPQTADLVFGRNDKSSVQSQALSHRNVKEKYKELESQALMEEKNKVSSTIPKDDSIGRAVLNEVKPREITEKDHGKGVSRSVFIGENIGALGKASKPNLTSLDGLEEKAAKCDGGGKAELENSSSEEDDEEEGTKGGRGKAVEWTENDQKNVMDLGITELERNKRLESLIARRRERKSFKMQTEKILLNVNSGSPIPVVPVLVARGNPFDVPNNPDEQVPGSAPSVLLPTRNPFDLPYDPFEEKPNLMADSFQREFMAAHQREMLFCRHESFTLGPFFPLEGKHNEYDIAGNTRLRRQQDKENHDRPVDNLLSQNGGTLHRTVSVTDLVTEEEEGESSNPVRNQSDKDGELDHYRMGIEGKRIENTHGMHSSLGTESKTKMRTNAINHNKDKSSSSSLPEDKRQITKPNKLEVLPPVFRFPEVVNSPPNSAPCPIPKARTVNEFSSEVSPFTIDRSRLENHLLYTNNGPWHTHTDSIASDMQVEVSEIGSPPLTGDESASSSNGDSLTYDGDIEKEITSGSEEMWGPSPHAHEMAIREVNEVIGEDIAGGFSGFHREPQDPTTSASRIEMPQEGQIHSINSDHMIFNDVEQVVEEVGEHRPPNALHAVPPEKSTEGTYKPHEGYLHRSQASLSPPKKSAEELNISYNLDVPMHAFDDSGAPKSVEDSEGEAEKSITSEVRDIPKPDEEINSESSKQSERNSLNTPEQSAKELNFVCTMDDPVVHMNSGAVEKSIEQDVKHLSKPDEGSNLESSNHIESKSSNSIGMPAKKVNIPYYVDDPVVQINVSMIDMKSSEDRDRIEKYIEQEVLVDLAKRDEESTSEMDKYTESNSDMPPANQPIIESIMPTAEDKNSNEAKDSSIPSQDGKEEKITTEVQVSGVDRSSNDPSTSGKQPEMTVEQISNVSSSSSSPKSVLPERILLDQSPSNLNQQMHIAVSESDMEERIVRNKLLDEQVLENLALTAPQNVHHVTHHPSIDSKYEKSEETSNTLKKSTDKAREMFNINKPVLDDGEPKDDLKFMKNINGESRTPISNESAIELSKPPEENVPKFTVQEEALLQNSTSINYAIANGMVSMEKHELVNGGEGEPRRLDENKDTTELSKASEDPISVSVKDAKPESRNMTEDAGNFVQLQPASIESNS</sequence>
<dbReference type="Proteomes" id="UP001174677">
    <property type="component" value="Chromosome 9"/>
</dbReference>
<feature type="region of interest" description="Disordered" evidence="1">
    <location>
        <begin position="911"/>
        <end position="1011"/>
    </location>
</feature>
<reference evidence="3" key="1">
    <citation type="journal article" date="2023" name="Plant Biotechnol. J.">
        <title>Chromosome-level wild Hevea brasiliensis genome provides new tools for genomic-assisted breeding and valuable loci to elevate rubber yield.</title>
        <authorList>
            <person name="Cheng H."/>
            <person name="Song X."/>
            <person name="Hu Y."/>
            <person name="Wu T."/>
            <person name="Yang Q."/>
            <person name="An Z."/>
            <person name="Feng S."/>
            <person name="Deng Z."/>
            <person name="Wu W."/>
            <person name="Zeng X."/>
            <person name="Tu M."/>
            <person name="Wang X."/>
            <person name="Huang H."/>
        </authorList>
    </citation>
    <scope>NUCLEOTIDE SEQUENCE</scope>
    <source>
        <strain evidence="3">MT/VB/25A 57/8</strain>
    </source>
</reference>
<feature type="compositionally biased region" description="Basic and acidic residues" evidence="1">
    <location>
        <begin position="833"/>
        <end position="843"/>
    </location>
</feature>
<keyword evidence="2" id="KW-0472">Membrane</keyword>
<feature type="region of interest" description="Disordered" evidence="1">
    <location>
        <begin position="391"/>
        <end position="448"/>
    </location>
</feature>
<comment type="caution">
    <text evidence="3">The sequence shown here is derived from an EMBL/GenBank/DDBJ whole genome shotgun (WGS) entry which is preliminary data.</text>
</comment>
<feature type="region of interest" description="Disordered" evidence="1">
    <location>
        <begin position="584"/>
        <end position="608"/>
    </location>
</feature>
<dbReference type="PANTHER" id="PTHR33870:SF16">
    <property type="entry name" value="PROTEIN, PUTATIVE-RELATED"/>
    <property type="match status" value="1"/>
</dbReference>
<proteinExistence type="predicted"/>
<accession>A0ABQ9LZ08</accession>
<feature type="compositionally biased region" description="Basic and acidic residues" evidence="1">
    <location>
        <begin position="394"/>
        <end position="405"/>
    </location>
</feature>